<evidence type="ECO:0000256" key="6">
    <source>
        <dbReference type="ARBA" id="ARBA00023004"/>
    </source>
</evidence>
<evidence type="ECO:0000313" key="17">
    <source>
        <dbReference type="EMBL" id="MDO6415262.1"/>
    </source>
</evidence>
<keyword evidence="14" id="KW-0732">Signal</keyword>
<evidence type="ECO:0000256" key="13">
    <source>
        <dbReference type="SAM" id="MobiDB-lite"/>
    </source>
</evidence>
<evidence type="ECO:0000256" key="11">
    <source>
        <dbReference type="PROSITE-ProRule" id="PRU01360"/>
    </source>
</evidence>
<evidence type="ECO:0000256" key="1">
    <source>
        <dbReference type="ARBA" id="ARBA00004571"/>
    </source>
</evidence>
<dbReference type="SUPFAM" id="SSF56935">
    <property type="entry name" value="Porins"/>
    <property type="match status" value="1"/>
</dbReference>
<evidence type="ECO:0000256" key="3">
    <source>
        <dbReference type="ARBA" id="ARBA00022452"/>
    </source>
</evidence>
<feature type="domain" description="TonB-dependent receptor-like beta-barrel" evidence="15">
    <location>
        <begin position="308"/>
        <end position="719"/>
    </location>
</feature>
<keyword evidence="6" id="KW-0408">Iron</keyword>
<evidence type="ECO:0000256" key="5">
    <source>
        <dbReference type="ARBA" id="ARBA00022692"/>
    </source>
</evidence>
<organism evidence="17 18">
    <name type="scientific">Sphingomonas natans</name>
    <dbReference type="NCBI Taxonomy" id="3063330"/>
    <lineage>
        <taxon>Bacteria</taxon>
        <taxon>Pseudomonadati</taxon>
        <taxon>Pseudomonadota</taxon>
        <taxon>Alphaproteobacteria</taxon>
        <taxon>Sphingomonadales</taxon>
        <taxon>Sphingomonadaceae</taxon>
        <taxon>Sphingomonas</taxon>
    </lineage>
</organism>
<protein>
    <submittedName>
        <fullName evidence="17">TonB-dependent receptor</fullName>
    </submittedName>
</protein>
<dbReference type="InterPro" id="IPR012910">
    <property type="entry name" value="Plug_dom"/>
</dbReference>
<evidence type="ECO:0000256" key="7">
    <source>
        <dbReference type="ARBA" id="ARBA00023065"/>
    </source>
</evidence>
<evidence type="ECO:0000256" key="9">
    <source>
        <dbReference type="ARBA" id="ARBA00023136"/>
    </source>
</evidence>
<feature type="signal peptide" evidence="14">
    <location>
        <begin position="1"/>
        <end position="24"/>
    </location>
</feature>
<comment type="similarity">
    <text evidence="11 12">Belongs to the TonB-dependent receptor family.</text>
</comment>
<evidence type="ECO:0000256" key="2">
    <source>
        <dbReference type="ARBA" id="ARBA00022448"/>
    </source>
</evidence>
<dbReference type="EMBL" id="JAUOTP010000005">
    <property type="protein sequence ID" value="MDO6415262.1"/>
    <property type="molecule type" value="Genomic_DNA"/>
</dbReference>
<name>A0ABT8YA95_9SPHN</name>
<evidence type="ECO:0000256" key="8">
    <source>
        <dbReference type="ARBA" id="ARBA00023077"/>
    </source>
</evidence>
<feature type="domain" description="TonB-dependent receptor plug" evidence="16">
    <location>
        <begin position="63"/>
        <end position="166"/>
    </location>
</feature>
<keyword evidence="9 11" id="KW-0472">Membrane</keyword>
<dbReference type="PANTHER" id="PTHR32552:SF81">
    <property type="entry name" value="TONB-DEPENDENT OUTER MEMBRANE RECEPTOR"/>
    <property type="match status" value="1"/>
</dbReference>
<dbReference type="Pfam" id="PF07715">
    <property type="entry name" value="Plug"/>
    <property type="match status" value="1"/>
</dbReference>
<dbReference type="InterPro" id="IPR000531">
    <property type="entry name" value="Beta-barrel_TonB"/>
</dbReference>
<comment type="subcellular location">
    <subcellularLocation>
        <location evidence="1 11">Cell outer membrane</location>
        <topology evidence="1 11">Multi-pass membrane protein</topology>
    </subcellularLocation>
</comment>
<dbReference type="Pfam" id="PF00593">
    <property type="entry name" value="TonB_dep_Rec_b-barrel"/>
    <property type="match status" value="1"/>
</dbReference>
<accession>A0ABT8YA95</accession>
<keyword evidence="7" id="KW-0406">Ion transport</keyword>
<keyword evidence="3 11" id="KW-1134">Transmembrane beta strand</keyword>
<keyword evidence="4" id="KW-0410">Iron transport</keyword>
<keyword evidence="17" id="KW-0675">Receptor</keyword>
<keyword evidence="10 11" id="KW-0998">Cell outer membrane</keyword>
<evidence type="ECO:0000259" key="16">
    <source>
        <dbReference type="Pfam" id="PF07715"/>
    </source>
</evidence>
<proteinExistence type="inferred from homology"/>
<keyword evidence="8 12" id="KW-0798">TonB box</keyword>
<evidence type="ECO:0000259" key="15">
    <source>
        <dbReference type="Pfam" id="PF00593"/>
    </source>
</evidence>
<keyword evidence="2 11" id="KW-0813">Transport</keyword>
<feature type="chain" id="PRO_5045290471" evidence="14">
    <location>
        <begin position="25"/>
        <end position="760"/>
    </location>
</feature>
<gene>
    <name evidence="17" type="ORF">Q4F19_12790</name>
</gene>
<dbReference type="InterPro" id="IPR036942">
    <property type="entry name" value="Beta-barrel_TonB_sf"/>
</dbReference>
<dbReference type="PROSITE" id="PS52016">
    <property type="entry name" value="TONB_DEPENDENT_REC_3"/>
    <property type="match status" value="1"/>
</dbReference>
<dbReference type="Gene3D" id="2.40.170.20">
    <property type="entry name" value="TonB-dependent receptor, beta-barrel domain"/>
    <property type="match status" value="1"/>
</dbReference>
<dbReference type="CDD" id="cd01347">
    <property type="entry name" value="ligand_gated_channel"/>
    <property type="match status" value="1"/>
</dbReference>
<keyword evidence="5 11" id="KW-0812">Transmembrane</keyword>
<keyword evidence="18" id="KW-1185">Reference proteome</keyword>
<reference evidence="17" key="1">
    <citation type="submission" date="2023-07" db="EMBL/GenBank/DDBJ databases">
        <authorList>
            <person name="Kim M."/>
        </authorList>
    </citation>
    <scope>NUCLEOTIDE SEQUENCE</scope>
    <source>
        <strain evidence="17">BIUV-7</strain>
    </source>
</reference>
<dbReference type="InterPro" id="IPR039426">
    <property type="entry name" value="TonB-dep_rcpt-like"/>
</dbReference>
<dbReference type="PANTHER" id="PTHR32552">
    <property type="entry name" value="FERRICHROME IRON RECEPTOR-RELATED"/>
    <property type="match status" value="1"/>
</dbReference>
<dbReference type="Proteomes" id="UP001169764">
    <property type="component" value="Unassembled WGS sequence"/>
</dbReference>
<evidence type="ECO:0000256" key="14">
    <source>
        <dbReference type="SAM" id="SignalP"/>
    </source>
</evidence>
<dbReference type="RefSeq" id="WP_303543149.1">
    <property type="nucleotide sequence ID" value="NZ_JAUOTP010000005.1"/>
</dbReference>
<sequence length="760" mass="82718">MRSTAKLYLCGVAICVTMPSAVHAQQDPRPMSESVSQTTGAADATDTTVGEIIVTAQKRSENVRDIPISIVALDQSRLQDSRVTNIVALQTVVSGLAFATNREGTPAYAIRGVSSNVGVESGVAVHLDGTYLGSKPDQSIPFYDVARVEVLRGPQGTLYGRNATGGSINIITNDPTSEPMADVQATFGNYRLAEAQGAVSGPIAGDNLLGRIAFKTTSLPGYGRNLSNNSRVNGARTTSIRAKLAWEPSNNLKVLLSGDYTDTYSTFVDQLTAIFPTPVVRGGRTIGGELTTNLLAPILGPEYREALGYDSNRNLPNDRESRTGGGALRITWDADWAILTSSTSYRAANNHDRNDFIGTKSDAAYYKYNDFKQQQFSQELNLNSAASSKLKWTTGLFYYNVHRTSHYQAPLDTSVDAVLGLPTIKADFQTAVPKYETNSYAIYGQASYPLLERLSLTVGGRYSKERVFDSEWQFITPLVPYSSFEKKAHFNAFTPKAALEWKVSSELNVYATASRGFKSGGFSPGSFVSQGFAPEHVNNYELGAKASLAGGRMRFNAAVFQMDYTNLQVNTNILSAGGTPQLLVTNAAKARIRGVEGDYALRLTPWFSVDGNATYLDAKYLEFLAAYGLGIVGFNIDAAGNRLPGAPAFSANLGANIKIPLGDWTADLRGEFNHQSRIYYTAFENLDGISRPAANVENASLHFASPNSGWSSTLWIRNIGNKRIISNTQENYDNVLYTGYFRSTTFQPPRTFGLTVERKF</sequence>
<evidence type="ECO:0000313" key="18">
    <source>
        <dbReference type="Proteomes" id="UP001169764"/>
    </source>
</evidence>
<comment type="caution">
    <text evidence="17">The sequence shown here is derived from an EMBL/GenBank/DDBJ whole genome shotgun (WGS) entry which is preliminary data.</text>
</comment>
<feature type="region of interest" description="Disordered" evidence="13">
    <location>
        <begin position="23"/>
        <end position="43"/>
    </location>
</feature>
<evidence type="ECO:0000256" key="10">
    <source>
        <dbReference type="ARBA" id="ARBA00023237"/>
    </source>
</evidence>
<evidence type="ECO:0000256" key="4">
    <source>
        <dbReference type="ARBA" id="ARBA00022496"/>
    </source>
</evidence>
<evidence type="ECO:0000256" key="12">
    <source>
        <dbReference type="RuleBase" id="RU003357"/>
    </source>
</evidence>